<evidence type="ECO:0000256" key="1">
    <source>
        <dbReference type="SAM" id="MobiDB-lite"/>
    </source>
</evidence>
<reference evidence="4" key="1">
    <citation type="journal article" date="2019" name="Int. J. Syst. Evol. Microbiol.">
        <title>The Global Catalogue of Microorganisms (GCM) 10K type strain sequencing project: providing services to taxonomists for standard genome sequencing and annotation.</title>
        <authorList>
            <consortium name="The Broad Institute Genomics Platform"/>
            <consortium name="The Broad Institute Genome Sequencing Center for Infectious Disease"/>
            <person name="Wu L."/>
            <person name="Ma J."/>
        </authorList>
    </citation>
    <scope>NUCLEOTIDE SEQUENCE [LARGE SCALE GENOMIC DNA]</scope>
    <source>
        <strain evidence="4">CCUG 48884</strain>
    </source>
</reference>
<gene>
    <name evidence="3" type="ORF">ACFQ4M_15940</name>
</gene>
<dbReference type="RefSeq" id="WP_277829821.1">
    <property type="nucleotide sequence ID" value="NZ_JARQZE010000001.1"/>
</dbReference>
<evidence type="ECO:0000313" key="3">
    <source>
        <dbReference type="EMBL" id="MFD1265067.1"/>
    </source>
</evidence>
<dbReference type="Pfam" id="PF23843">
    <property type="entry name" value="DUF7210"/>
    <property type="match status" value="1"/>
</dbReference>
<evidence type="ECO:0000259" key="2">
    <source>
        <dbReference type="Pfam" id="PF23843"/>
    </source>
</evidence>
<feature type="domain" description="DUF7210" evidence="2">
    <location>
        <begin position="1"/>
        <end position="39"/>
    </location>
</feature>
<sequence length="61" mass="6510">MHVKLLRPHTHAGREYPAGAELKTLRPAQAEWLVAVGAAEPASPEPAPIPHTEPAKAGKKE</sequence>
<keyword evidence="4" id="KW-1185">Reference proteome</keyword>
<organism evidence="3 4">
    <name type="scientific">Thauera mechernichensis</name>
    <dbReference type="NCBI Taxonomy" id="82788"/>
    <lineage>
        <taxon>Bacteria</taxon>
        <taxon>Pseudomonadati</taxon>
        <taxon>Pseudomonadota</taxon>
        <taxon>Betaproteobacteria</taxon>
        <taxon>Rhodocyclales</taxon>
        <taxon>Zoogloeaceae</taxon>
        <taxon>Thauera</taxon>
    </lineage>
</organism>
<dbReference type="Proteomes" id="UP001597158">
    <property type="component" value="Unassembled WGS sequence"/>
</dbReference>
<dbReference type="InterPro" id="IPR055634">
    <property type="entry name" value="DUF7210"/>
</dbReference>
<comment type="caution">
    <text evidence="3">The sequence shown here is derived from an EMBL/GenBank/DDBJ whole genome shotgun (WGS) entry which is preliminary data.</text>
</comment>
<name>A0ABW3WG79_9RHOO</name>
<dbReference type="EMBL" id="JBHTMC010000027">
    <property type="protein sequence ID" value="MFD1265067.1"/>
    <property type="molecule type" value="Genomic_DNA"/>
</dbReference>
<protein>
    <recommendedName>
        <fullName evidence="2">DUF7210 domain-containing protein</fullName>
    </recommendedName>
</protein>
<proteinExistence type="predicted"/>
<feature type="region of interest" description="Disordered" evidence="1">
    <location>
        <begin position="38"/>
        <end position="61"/>
    </location>
</feature>
<accession>A0ABW3WG79</accession>
<evidence type="ECO:0000313" key="4">
    <source>
        <dbReference type="Proteomes" id="UP001597158"/>
    </source>
</evidence>